<protein>
    <submittedName>
        <fullName evidence="1">BnaC06g31670D protein</fullName>
    </submittedName>
</protein>
<dbReference type="Proteomes" id="UP000028999">
    <property type="component" value="Unassembled WGS sequence"/>
</dbReference>
<gene>
    <name evidence="1" type="primary">BnaC06g31670D</name>
    <name evidence="1" type="ORF">GSBRNA2T00049677001</name>
</gene>
<reference evidence="1 2" key="1">
    <citation type="journal article" date="2014" name="Science">
        <title>Plant genetics. Early allopolyploid evolution in the post-Neolithic Brassica napus oilseed genome.</title>
        <authorList>
            <person name="Chalhoub B."/>
            <person name="Denoeud F."/>
            <person name="Liu S."/>
            <person name="Parkin I.A."/>
            <person name="Tang H."/>
            <person name="Wang X."/>
            <person name="Chiquet J."/>
            <person name="Belcram H."/>
            <person name="Tong C."/>
            <person name="Samans B."/>
            <person name="Correa M."/>
            <person name="Da Silva C."/>
            <person name="Just J."/>
            <person name="Falentin C."/>
            <person name="Koh C.S."/>
            <person name="Le Clainche I."/>
            <person name="Bernard M."/>
            <person name="Bento P."/>
            <person name="Noel B."/>
            <person name="Labadie K."/>
            <person name="Alberti A."/>
            <person name="Charles M."/>
            <person name="Arnaud D."/>
            <person name="Guo H."/>
            <person name="Daviaud C."/>
            <person name="Alamery S."/>
            <person name="Jabbari K."/>
            <person name="Zhao M."/>
            <person name="Edger P.P."/>
            <person name="Chelaifa H."/>
            <person name="Tack D."/>
            <person name="Lassalle G."/>
            <person name="Mestiri I."/>
            <person name="Schnel N."/>
            <person name="Le Paslier M.C."/>
            <person name="Fan G."/>
            <person name="Renault V."/>
            <person name="Bayer P.E."/>
            <person name="Golicz A.A."/>
            <person name="Manoli S."/>
            <person name="Lee T.H."/>
            <person name="Thi V.H."/>
            <person name="Chalabi S."/>
            <person name="Hu Q."/>
            <person name="Fan C."/>
            <person name="Tollenaere R."/>
            <person name="Lu Y."/>
            <person name="Battail C."/>
            <person name="Shen J."/>
            <person name="Sidebottom C.H."/>
            <person name="Wang X."/>
            <person name="Canaguier A."/>
            <person name="Chauveau A."/>
            <person name="Berard A."/>
            <person name="Deniot G."/>
            <person name="Guan M."/>
            <person name="Liu Z."/>
            <person name="Sun F."/>
            <person name="Lim Y.P."/>
            <person name="Lyons E."/>
            <person name="Town C.D."/>
            <person name="Bancroft I."/>
            <person name="Wang X."/>
            <person name="Meng J."/>
            <person name="Ma J."/>
            <person name="Pires J.C."/>
            <person name="King G.J."/>
            <person name="Brunel D."/>
            <person name="Delourme R."/>
            <person name="Renard M."/>
            <person name="Aury J.M."/>
            <person name="Adams K.L."/>
            <person name="Batley J."/>
            <person name="Snowdon R.J."/>
            <person name="Tost J."/>
            <person name="Edwards D."/>
            <person name="Zhou Y."/>
            <person name="Hua W."/>
            <person name="Sharpe A.G."/>
            <person name="Paterson A.H."/>
            <person name="Guan C."/>
            <person name="Wincker P."/>
        </authorList>
    </citation>
    <scope>NUCLEOTIDE SEQUENCE [LARGE SCALE GENOMIC DNA]</scope>
    <source>
        <strain evidence="2">cv. Darmor-bzh</strain>
    </source>
</reference>
<accession>A0A078FF20</accession>
<keyword evidence="2" id="KW-1185">Reference proteome</keyword>
<sequence>MTLHVVEAWVRER</sequence>
<dbReference type="EMBL" id="LK032012">
    <property type="protein sequence ID" value="CDY11572.1"/>
    <property type="molecule type" value="Genomic_DNA"/>
</dbReference>
<organism evidence="1 2">
    <name type="scientific">Brassica napus</name>
    <name type="common">Rape</name>
    <dbReference type="NCBI Taxonomy" id="3708"/>
    <lineage>
        <taxon>Eukaryota</taxon>
        <taxon>Viridiplantae</taxon>
        <taxon>Streptophyta</taxon>
        <taxon>Embryophyta</taxon>
        <taxon>Tracheophyta</taxon>
        <taxon>Spermatophyta</taxon>
        <taxon>Magnoliopsida</taxon>
        <taxon>eudicotyledons</taxon>
        <taxon>Gunneridae</taxon>
        <taxon>Pentapetalae</taxon>
        <taxon>rosids</taxon>
        <taxon>malvids</taxon>
        <taxon>Brassicales</taxon>
        <taxon>Brassicaceae</taxon>
        <taxon>Brassiceae</taxon>
        <taxon>Brassica</taxon>
    </lineage>
</organism>
<evidence type="ECO:0000313" key="2">
    <source>
        <dbReference type="Proteomes" id="UP000028999"/>
    </source>
</evidence>
<proteinExistence type="predicted"/>
<dbReference type="PaxDb" id="3708-A0A078FF20"/>
<evidence type="ECO:0000313" key="1">
    <source>
        <dbReference type="EMBL" id="CDY11572.1"/>
    </source>
</evidence>
<name>A0A078FF20_BRANA</name>